<organism evidence="6 7">
    <name type="scientific">Cohnella hongkongensis</name>
    <dbReference type="NCBI Taxonomy" id="178337"/>
    <lineage>
        <taxon>Bacteria</taxon>
        <taxon>Bacillati</taxon>
        <taxon>Bacillota</taxon>
        <taxon>Bacilli</taxon>
        <taxon>Bacillales</taxon>
        <taxon>Paenibacillaceae</taxon>
        <taxon>Cohnella</taxon>
    </lineage>
</organism>
<dbReference type="InterPro" id="IPR036291">
    <property type="entry name" value="NAD(P)-bd_dom_sf"/>
</dbReference>
<dbReference type="PANTHER" id="PTHR10996">
    <property type="entry name" value="2-HYDROXYACID DEHYDROGENASE-RELATED"/>
    <property type="match status" value="1"/>
</dbReference>
<protein>
    <submittedName>
        <fullName evidence="6">2-hydroxyacid dehydrogenase</fullName>
        <ecNumber evidence="6">1.1.1.-</ecNumber>
    </submittedName>
</protein>
<dbReference type="RefSeq" id="WP_378100430.1">
    <property type="nucleotide sequence ID" value="NZ_JBHSEP010000020.1"/>
</dbReference>
<dbReference type="GO" id="GO:0016491">
    <property type="term" value="F:oxidoreductase activity"/>
    <property type="evidence" value="ECO:0007669"/>
    <property type="project" value="UniProtKB-KW"/>
</dbReference>
<dbReference type="EC" id="1.1.1.-" evidence="6"/>
<dbReference type="InterPro" id="IPR006139">
    <property type="entry name" value="D-isomer_2_OHA_DH_cat_dom"/>
</dbReference>
<dbReference type="SUPFAM" id="SSF51735">
    <property type="entry name" value="NAD(P)-binding Rossmann-fold domains"/>
    <property type="match status" value="1"/>
</dbReference>
<dbReference type="InterPro" id="IPR050223">
    <property type="entry name" value="D-isomer_2-hydroxyacid_DH"/>
</dbReference>
<dbReference type="InterPro" id="IPR006140">
    <property type="entry name" value="D-isomer_DH_NAD-bd"/>
</dbReference>
<keyword evidence="7" id="KW-1185">Reference proteome</keyword>
<dbReference type="PROSITE" id="PS00670">
    <property type="entry name" value="D_2_HYDROXYACID_DH_2"/>
    <property type="match status" value="1"/>
</dbReference>
<dbReference type="EMBL" id="JBHSEP010000020">
    <property type="protein sequence ID" value="MFC4600910.1"/>
    <property type="molecule type" value="Genomic_DNA"/>
</dbReference>
<reference evidence="7" key="1">
    <citation type="journal article" date="2019" name="Int. J. Syst. Evol. Microbiol.">
        <title>The Global Catalogue of Microorganisms (GCM) 10K type strain sequencing project: providing services to taxonomists for standard genome sequencing and annotation.</title>
        <authorList>
            <consortium name="The Broad Institute Genomics Platform"/>
            <consortium name="The Broad Institute Genome Sequencing Center for Infectious Disease"/>
            <person name="Wu L."/>
            <person name="Ma J."/>
        </authorList>
    </citation>
    <scope>NUCLEOTIDE SEQUENCE [LARGE SCALE GENOMIC DNA]</scope>
    <source>
        <strain evidence="7">CCUG 49571</strain>
    </source>
</reference>
<dbReference type="Gene3D" id="3.40.50.720">
    <property type="entry name" value="NAD(P)-binding Rossmann-like Domain"/>
    <property type="match status" value="2"/>
</dbReference>
<feature type="domain" description="D-isomer specific 2-hydroxyacid dehydrogenase NAD-binding" evidence="5">
    <location>
        <begin position="110"/>
        <end position="287"/>
    </location>
</feature>
<proteinExistence type="inferred from homology"/>
<evidence type="ECO:0000259" key="4">
    <source>
        <dbReference type="Pfam" id="PF00389"/>
    </source>
</evidence>
<dbReference type="InterPro" id="IPR029753">
    <property type="entry name" value="D-isomer_DH_CS"/>
</dbReference>
<accession>A0ABV9FIP4</accession>
<comment type="caution">
    <text evidence="6">The sequence shown here is derived from an EMBL/GenBank/DDBJ whole genome shotgun (WGS) entry which is preliminary data.</text>
</comment>
<gene>
    <name evidence="6" type="ORF">ACFO3S_21880</name>
</gene>
<dbReference type="CDD" id="cd05301">
    <property type="entry name" value="GDH"/>
    <property type="match status" value="1"/>
</dbReference>
<dbReference type="Pfam" id="PF02826">
    <property type="entry name" value="2-Hacid_dh_C"/>
    <property type="match status" value="1"/>
</dbReference>
<evidence type="ECO:0000256" key="1">
    <source>
        <dbReference type="ARBA" id="ARBA00005854"/>
    </source>
</evidence>
<comment type="similarity">
    <text evidence="1 3">Belongs to the D-isomer specific 2-hydroxyacid dehydrogenase family.</text>
</comment>
<dbReference type="SUPFAM" id="SSF52283">
    <property type="entry name" value="Formate/glycerate dehydrogenase catalytic domain-like"/>
    <property type="match status" value="1"/>
</dbReference>
<evidence type="ECO:0000313" key="6">
    <source>
        <dbReference type="EMBL" id="MFC4600910.1"/>
    </source>
</evidence>
<evidence type="ECO:0000313" key="7">
    <source>
        <dbReference type="Proteomes" id="UP001596028"/>
    </source>
</evidence>
<name>A0ABV9FIP4_9BACL</name>
<evidence type="ECO:0000256" key="2">
    <source>
        <dbReference type="ARBA" id="ARBA00023002"/>
    </source>
</evidence>
<sequence>MKPTVFVARPLPGNHLERLAKHARVRVNDTGRDVRKEELAKAIAEADGLISMLVNPLDKSLLRQAPRLKVIANYAVGFDNIDVPAATELGIIVANTPDVLTEATADLAWALLLTASRRIVEGDRLVREGGFRGWHPGLLLGRQLSGKTLGIIGMGRIGTAVARRAAGFGMDVLYTGRRALRPELEEQLRARQTGLEQLLSMSDFISLHAPYTRENHHLIGAEQLRLMKREAILVNTARGALIDERALAEALRQQVIAGAGLDVYEREPQVEPLLLSCDNAVLAPHAGSATWETRSEMAAICVDAVIAALRGDVPRTALNGPLPRRQ</sequence>
<keyword evidence="2 3" id="KW-0560">Oxidoreductase</keyword>
<dbReference type="Pfam" id="PF00389">
    <property type="entry name" value="2-Hacid_dh"/>
    <property type="match status" value="1"/>
</dbReference>
<feature type="domain" description="D-isomer specific 2-hydroxyacid dehydrogenase catalytic" evidence="4">
    <location>
        <begin position="6"/>
        <end position="319"/>
    </location>
</feature>
<dbReference type="PANTHER" id="PTHR10996:SF283">
    <property type="entry name" value="GLYOXYLATE_HYDROXYPYRUVATE REDUCTASE B"/>
    <property type="match status" value="1"/>
</dbReference>
<evidence type="ECO:0000259" key="5">
    <source>
        <dbReference type="Pfam" id="PF02826"/>
    </source>
</evidence>
<dbReference type="Proteomes" id="UP001596028">
    <property type="component" value="Unassembled WGS sequence"/>
</dbReference>
<evidence type="ECO:0000256" key="3">
    <source>
        <dbReference type="RuleBase" id="RU003719"/>
    </source>
</evidence>